<gene>
    <name evidence="1" type="ORF">SAMN05421779_101168</name>
</gene>
<dbReference type="STRING" id="80876.SAMN05421779_101168"/>
<dbReference type="AlphaFoldDB" id="A0A1N7IJ13"/>
<name>A0A1N7IJ13_9PROT</name>
<dbReference type="EMBL" id="FTOA01000001">
    <property type="protein sequence ID" value="SIS36986.1"/>
    <property type="molecule type" value="Genomic_DNA"/>
</dbReference>
<reference evidence="1 2" key="1">
    <citation type="submission" date="2017-01" db="EMBL/GenBank/DDBJ databases">
        <authorList>
            <person name="Mah S.A."/>
            <person name="Swanson W.J."/>
            <person name="Moy G.W."/>
            <person name="Vacquier V.D."/>
        </authorList>
    </citation>
    <scope>NUCLEOTIDE SEQUENCE [LARGE SCALE GENOMIC DNA]</scope>
    <source>
        <strain evidence="1 2">DSM 11589</strain>
    </source>
</reference>
<dbReference type="OrthoDB" id="7888976at2"/>
<dbReference type="InterPro" id="IPR019285">
    <property type="entry name" value="DUF2336"/>
</dbReference>
<dbReference type="Proteomes" id="UP000185678">
    <property type="component" value="Unassembled WGS sequence"/>
</dbReference>
<dbReference type="Gene3D" id="1.25.10.10">
    <property type="entry name" value="Leucine-rich Repeat Variant"/>
    <property type="match status" value="1"/>
</dbReference>
<dbReference type="RefSeq" id="WP_084194471.1">
    <property type="nucleotide sequence ID" value="NZ_FTOA01000001.1"/>
</dbReference>
<dbReference type="Pfam" id="PF10098">
    <property type="entry name" value="DUF2336"/>
    <property type="match status" value="1"/>
</dbReference>
<dbReference type="SUPFAM" id="SSF48371">
    <property type="entry name" value="ARM repeat"/>
    <property type="match status" value="1"/>
</dbReference>
<sequence>MTIGSILVALRWQLMRAPVDDRGVMAEVDPLLIPSQDGELSYEQARVLAAADVTIRRQLAARLDVPAEILYYLAGDQDRDVRLAVAGNPSAPVRANLLLTDDSDADVRAQLADKVALGETSPEHHNQQSKRARSITLEVLDRLSRDRVALVRAAIAEGLKELPNIDPALINRLARDLEIIVAAPILEFSPILGEQDLLDIIRSSPIEGALSAISRRAYVDASVTDAIVASGDTKAITHLLYNSNAQLQEHTLDALIARSEERPEWQQPLVHRPELVDYGVKRLAEILADHLLQRLLERADLPAQAMKEIGSVVNARLHAKLQEGGGALPNVYSQQAENRFKPFIAQARALYEIGRLNETTLMVSLLTDHVDELVAGLAVCSGQSVRVVLEIIASQSARAITALVWAAGLSARFAHEVQIKLGRVPANSSLPPRPDGSYAMPEVELRWQLEMFAEH</sequence>
<keyword evidence="2" id="KW-1185">Reference proteome</keyword>
<dbReference type="InterPro" id="IPR011989">
    <property type="entry name" value="ARM-like"/>
</dbReference>
<protein>
    <submittedName>
        <fullName evidence="1">Uncharacterized conserved protein, DUF2336 family</fullName>
    </submittedName>
</protein>
<proteinExistence type="predicted"/>
<dbReference type="InterPro" id="IPR016024">
    <property type="entry name" value="ARM-type_fold"/>
</dbReference>
<organism evidence="1 2">
    <name type="scientific">Insolitispirillum peregrinum</name>
    <dbReference type="NCBI Taxonomy" id="80876"/>
    <lineage>
        <taxon>Bacteria</taxon>
        <taxon>Pseudomonadati</taxon>
        <taxon>Pseudomonadota</taxon>
        <taxon>Alphaproteobacteria</taxon>
        <taxon>Rhodospirillales</taxon>
        <taxon>Novispirillaceae</taxon>
        <taxon>Insolitispirillum</taxon>
    </lineage>
</organism>
<accession>A0A1N7IJ13</accession>
<evidence type="ECO:0000313" key="2">
    <source>
        <dbReference type="Proteomes" id="UP000185678"/>
    </source>
</evidence>
<evidence type="ECO:0000313" key="1">
    <source>
        <dbReference type="EMBL" id="SIS36986.1"/>
    </source>
</evidence>